<dbReference type="EMBL" id="BAABJK010000007">
    <property type="protein sequence ID" value="GAA4972399.1"/>
    <property type="molecule type" value="Genomic_DNA"/>
</dbReference>
<evidence type="ECO:0000313" key="1">
    <source>
        <dbReference type="EMBL" id="GAA4972399.1"/>
    </source>
</evidence>
<reference evidence="2" key="1">
    <citation type="journal article" date="2019" name="Int. J. Syst. Evol. Microbiol.">
        <title>The Global Catalogue of Microorganisms (GCM) 10K type strain sequencing project: providing services to taxonomists for standard genome sequencing and annotation.</title>
        <authorList>
            <consortium name="The Broad Institute Genomics Platform"/>
            <consortium name="The Broad Institute Genome Sequencing Center for Infectious Disease"/>
            <person name="Wu L."/>
            <person name="Ma J."/>
        </authorList>
    </citation>
    <scope>NUCLEOTIDE SEQUENCE [LARGE SCALE GENOMIC DNA]</scope>
    <source>
        <strain evidence="2">JCM 18287</strain>
    </source>
</reference>
<gene>
    <name evidence="1" type="ORF">GCM10023315_23300</name>
</gene>
<accession>A0ABP9HKJ0</accession>
<dbReference type="InterPro" id="IPR045444">
    <property type="entry name" value="DUF6503"/>
</dbReference>
<evidence type="ECO:0008006" key="3">
    <source>
        <dbReference type="Google" id="ProtNLM"/>
    </source>
</evidence>
<name>A0ABP9HKJ0_9FLAO</name>
<proteinExistence type="predicted"/>
<organism evidence="1 2">
    <name type="scientific">Algibacter aquimarinus</name>
    <dbReference type="NCBI Taxonomy" id="1136748"/>
    <lineage>
        <taxon>Bacteria</taxon>
        <taxon>Pseudomonadati</taxon>
        <taxon>Bacteroidota</taxon>
        <taxon>Flavobacteriia</taxon>
        <taxon>Flavobacteriales</taxon>
        <taxon>Flavobacteriaceae</taxon>
        <taxon>Algibacter</taxon>
    </lineage>
</organism>
<dbReference type="RefSeq" id="WP_345168812.1">
    <property type="nucleotide sequence ID" value="NZ_BAABJK010000007.1"/>
</dbReference>
<protein>
    <recommendedName>
        <fullName evidence="3">Outer membrane lipoprotein-sorting protein</fullName>
    </recommendedName>
</protein>
<dbReference type="Proteomes" id="UP001501692">
    <property type="component" value="Unassembled WGS sequence"/>
</dbReference>
<evidence type="ECO:0000313" key="2">
    <source>
        <dbReference type="Proteomes" id="UP001501692"/>
    </source>
</evidence>
<comment type="caution">
    <text evidence="1">The sequence shown here is derived from an EMBL/GenBank/DDBJ whole genome shotgun (WGS) entry which is preliminary data.</text>
</comment>
<dbReference type="Pfam" id="PF20113">
    <property type="entry name" value="DUF6503"/>
    <property type="match status" value="1"/>
</dbReference>
<sequence length="236" mass="27618">MKHHFLLLAIICSTLVFSQKPTSEQLLEKAIAYHDPNGKWNTFKGNLHITMEIPKKSNRVSNIKIDLPKEFFSVEAKTDNKISKYIINKDSITIFFNSIKNPSKDILKAENLSNERAKLYQNYYTYLYGLPMKLKDSGTIIHDNVVSKNFKGKSYWVLKVSYQKEIGKDTWNFYFDKNTYAMEVYQFFHDESKNDGEYILLSGLETINGIKMPKNRAWYMNKDDKYLGTDILKSNK</sequence>
<keyword evidence="2" id="KW-1185">Reference proteome</keyword>